<feature type="compositionally biased region" description="Polar residues" evidence="1">
    <location>
        <begin position="212"/>
        <end position="227"/>
    </location>
</feature>
<keyword evidence="2" id="KW-1133">Transmembrane helix</keyword>
<dbReference type="KEGG" id="goe:114828063"/>
<feature type="compositionally biased region" description="Acidic residues" evidence="1">
    <location>
        <begin position="398"/>
        <end position="409"/>
    </location>
</feature>
<keyword evidence="2" id="KW-0812">Transmembrane</keyword>
<proteinExistence type="predicted"/>
<evidence type="ECO:0000313" key="4">
    <source>
        <dbReference type="RefSeq" id="XP_028966553.1"/>
    </source>
</evidence>
<accession>A0AAJ7SEQ7</accession>
<dbReference type="RefSeq" id="XP_028966553.1">
    <property type="nucleotide sequence ID" value="XM_029110720.1"/>
</dbReference>
<feature type="compositionally biased region" description="Basic and acidic residues" evidence="1">
    <location>
        <begin position="54"/>
        <end position="64"/>
    </location>
</feature>
<protein>
    <submittedName>
        <fullName evidence="4">Uncharacterized protein LOC114828063</fullName>
    </submittedName>
</protein>
<feature type="transmembrane region" description="Helical" evidence="2">
    <location>
        <begin position="507"/>
        <end position="525"/>
    </location>
</feature>
<evidence type="ECO:0000256" key="2">
    <source>
        <dbReference type="SAM" id="Phobius"/>
    </source>
</evidence>
<feature type="region of interest" description="Disordered" evidence="1">
    <location>
        <begin position="326"/>
        <end position="489"/>
    </location>
</feature>
<reference evidence="4" key="1">
    <citation type="submission" date="2025-08" db="UniProtKB">
        <authorList>
            <consortium name="RefSeq"/>
        </authorList>
    </citation>
    <scope>IDENTIFICATION</scope>
</reference>
<feature type="compositionally biased region" description="Basic and acidic residues" evidence="1">
    <location>
        <begin position="172"/>
        <end position="183"/>
    </location>
</feature>
<organism evidence="3 4">
    <name type="scientific">Galendromus occidentalis</name>
    <name type="common">western predatory mite</name>
    <dbReference type="NCBI Taxonomy" id="34638"/>
    <lineage>
        <taxon>Eukaryota</taxon>
        <taxon>Metazoa</taxon>
        <taxon>Ecdysozoa</taxon>
        <taxon>Arthropoda</taxon>
        <taxon>Chelicerata</taxon>
        <taxon>Arachnida</taxon>
        <taxon>Acari</taxon>
        <taxon>Parasitiformes</taxon>
        <taxon>Mesostigmata</taxon>
        <taxon>Gamasina</taxon>
        <taxon>Phytoseioidea</taxon>
        <taxon>Phytoseiidae</taxon>
        <taxon>Typhlodrominae</taxon>
        <taxon>Galendromus</taxon>
    </lineage>
</organism>
<dbReference type="GeneID" id="114828063"/>
<dbReference type="Proteomes" id="UP000694867">
    <property type="component" value="Unplaced"/>
</dbReference>
<keyword evidence="2" id="KW-0472">Membrane</keyword>
<feature type="compositionally biased region" description="Basic and acidic residues" evidence="1">
    <location>
        <begin position="433"/>
        <end position="464"/>
    </location>
</feature>
<gene>
    <name evidence="4" type="primary">LOC114828063</name>
</gene>
<sequence>MTDESRDGLEGAADQQSTPAPPSLVSREDSEALDSAAPVQSALLGESTSQDSTRPQDLEVEARADAATSVPSVASADEKLVEGPSAQPGVELDSGPSESPDAAANPPNDTDTRESPGVLAKAVGKAAAESGLGAGPGARPESEPVERVNPETVERFDHEAGERLDSSALARLENESVERRESEPTGAASIGPNGEPSGSSETPTDALGPSPSILTDPSSLGSVSAQDSLVDVPVDGNVSTGGAEGDANNATEQPAGLASSKPGPAYPSASILRLDEGDKPLSLDKSANPVSERLMLAPMAIAPGGASSAEPLDSVKAVDPEDVALSPAAKSYGNDESDVAAAPDVKNDVPEDVVSAKSADSRDDLPDFTTGSQDLDPEMNSTDNREDLPDFSAGSQDLELDTNSTEEDSSNGTALADVRLEARADRNRKRKKGDNGEDEIKKPRGEQQGDSGDKGVKKNKKSDNVGETVTVASFDYSEEPRDDSTSRASKEDVFQYSYRNINKTFNGIWAIIALYLFGAGVHFHVELFRYMTRPRDPIEKILQS</sequence>
<keyword evidence="3" id="KW-1185">Reference proteome</keyword>
<feature type="compositionally biased region" description="Basic and acidic residues" evidence="1">
    <location>
        <begin position="140"/>
        <end position="165"/>
    </location>
</feature>
<dbReference type="AlphaFoldDB" id="A0AAJ7SEQ7"/>
<evidence type="ECO:0000256" key="1">
    <source>
        <dbReference type="SAM" id="MobiDB-lite"/>
    </source>
</evidence>
<feature type="region of interest" description="Disordered" evidence="1">
    <location>
        <begin position="1"/>
        <end position="270"/>
    </location>
</feature>
<feature type="compositionally biased region" description="Low complexity" evidence="1">
    <location>
        <begin position="117"/>
        <end position="128"/>
    </location>
</feature>
<feature type="compositionally biased region" description="Basic and acidic residues" evidence="1">
    <location>
        <begin position="478"/>
        <end position="489"/>
    </location>
</feature>
<evidence type="ECO:0000313" key="3">
    <source>
        <dbReference type="Proteomes" id="UP000694867"/>
    </source>
</evidence>
<name>A0AAJ7SEQ7_9ACAR</name>